<dbReference type="EMBL" id="BAAAMN010000022">
    <property type="protein sequence ID" value="GAA2034663.1"/>
    <property type="molecule type" value="Genomic_DNA"/>
</dbReference>
<proteinExistence type="predicted"/>
<reference evidence="3" key="1">
    <citation type="journal article" date="2019" name="Int. J. Syst. Evol. Microbiol.">
        <title>The Global Catalogue of Microorganisms (GCM) 10K type strain sequencing project: providing services to taxonomists for standard genome sequencing and annotation.</title>
        <authorList>
            <consortium name="The Broad Institute Genomics Platform"/>
            <consortium name="The Broad Institute Genome Sequencing Center for Infectious Disease"/>
            <person name="Wu L."/>
            <person name="Ma J."/>
        </authorList>
    </citation>
    <scope>NUCLEOTIDE SEQUENCE [LARGE SCALE GENOMIC DNA]</scope>
    <source>
        <strain evidence="3">JCM 13595</strain>
    </source>
</reference>
<accession>A0ABP5FZC3</accession>
<name>A0ABP5FZC3_9MICC</name>
<dbReference type="Proteomes" id="UP001501461">
    <property type="component" value="Unassembled WGS sequence"/>
</dbReference>
<evidence type="ECO:0000313" key="3">
    <source>
        <dbReference type="Proteomes" id="UP001501461"/>
    </source>
</evidence>
<evidence type="ECO:0000256" key="1">
    <source>
        <dbReference type="SAM" id="MobiDB-lite"/>
    </source>
</evidence>
<dbReference type="PANTHER" id="PTHR36456">
    <property type="entry name" value="UPF0232 PROTEIN SCO3875"/>
    <property type="match status" value="1"/>
</dbReference>
<dbReference type="InterPro" id="IPR007922">
    <property type="entry name" value="DciA-like"/>
</dbReference>
<sequence length="166" mass="18328">MTDHDVPEEHDDIDAAAAALQRVRQAAAESGFQPGMAGQHQRRPKKKRSKQDPPVRSAGPQPLGDVFSKFIAQRGWKEPVAVGSVLADWSSIVGPQIAENAKVETFENARLVLRTSSTAWATQLRLLTPQLMHKFNERLGPGVITKLEIKGPAGGNYGRRSKRDWR</sequence>
<dbReference type="Pfam" id="PF05258">
    <property type="entry name" value="DciA"/>
    <property type="match status" value="1"/>
</dbReference>
<dbReference type="RefSeq" id="WP_343956974.1">
    <property type="nucleotide sequence ID" value="NZ_BAAAMN010000022.1"/>
</dbReference>
<dbReference type="PANTHER" id="PTHR36456:SF1">
    <property type="entry name" value="UPF0232 PROTEIN SCO3875"/>
    <property type="match status" value="1"/>
</dbReference>
<gene>
    <name evidence="2" type="ORF">GCM10009720_14120</name>
</gene>
<evidence type="ECO:0000313" key="2">
    <source>
        <dbReference type="EMBL" id="GAA2034663.1"/>
    </source>
</evidence>
<protein>
    <submittedName>
        <fullName evidence="2">DciA family protein</fullName>
    </submittedName>
</protein>
<organism evidence="2 3">
    <name type="scientific">Yaniella flava</name>
    <dbReference type="NCBI Taxonomy" id="287930"/>
    <lineage>
        <taxon>Bacteria</taxon>
        <taxon>Bacillati</taxon>
        <taxon>Actinomycetota</taxon>
        <taxon>Actinomycetes</taxon>
        <taxon>Micrococcales</taxon>
        <taxon>Micrococcaceae</taxon>
        <taxon>Yaniella</taxon>
    </lineage>
</organism>
<feature type="compositionally biased region" description="Basic residues" evidence="1">
    <location>
        <begin position="40"/>
        <end position="49"/>
    </location>
</feature>
<comment type="caution">
    <text evidence="2">The sequence shown here is derived from an EMBL/GenBank/DDBJ whole genome shotgun (WGS) entry which is preliminary data.</text>
</comment>
<keyword evidence="3" id="KW-1185">Reference proteome</keyword>
<feature type="region of interest" description="Disordered" evidence="1">
    <location>
        <begin position="24"/>
        <end position="63"/>
    </location>
</feature>